<dbReference type="FunFam" id="1.10.510.10:FF:000235">
    <property type="entry name" value="Serine/threonine-protein kinase ark1"/>
    <property type="match status" value="1"/>
</dbReference>
<dbReference type="PANTHER" id="PTHR24350">
    <property type="entry name" value="SERINE/THREONINE-PROTEIN KINASE IAL-RELATED"/>
    <property type="match status" value="1"/>
</dbReference>
<feature type="binding site" evidence="11">
    <location>
        <position position="871"/>
    </location>
    <ligand>
        <name>ATP</name>
        <dbReference type="ChEBI" id="CHEBI:30616"/>
    </ligand>
</feature>
<dbReference type="GO" id="GO:0032133">
    <property type="term" value="C:chromosome passenger complex"/>
    <property type="evidence" value="ECO:0007669"/>
    <property type="project" value="UniProtKB-ARBA"/>
</dbReference>
<dbReference type="EC" id="2.7.11.1" evidence="1 14"/>
<dbReference type="OrthoDB" id="4935876at2759"/>
<feature type="compositionally biased region" description="Basic and acidic residues" evidence="15">
    <location>
        <begin position="694"/>
        <end position="707"/>
    </location>
</feature>
<dbReference type="GO" id="GO:0004674">
    <property type="term" value="F:protein serine/threonine kinase activity"/>
    <property type="evidence" value="ECO:0007669"/>
    <property type="project" value="UniProtKB-KW"/>
</dbReference>
<dbReference type="EMBL" id="AZHC01000046">
    <property type="protein sequence ID" value="OAA34941.1"/>
    <property type="molecule type" value="Genomic_DNA"/>
</dbReference>
<protein>
    <recommendedName>
        <fullName evidence="2 14">Aurora kinase</fullName>
        <ecNumber evidence="1 14">2.7.11.1</ecNumber>
    </recommendedName>
</protein>
<dbReference type="GO" id="GO:0005524">
    <property type="term" value="F:ATP binding"/>
    <property type="evidence" value="ECO:0007669"/>
    <property type="project" value="UniProtKB-UniRule"/>
</dbReference>
<evidence type="ECO:0000256" key="15">
    <source>
        <dbReference type="SAM" id="MobiDB-lite"/>
    </source>
</evidence>
<comment type="catalytic activity">
    <reaction evidence="9 14">
        <text>L-seryl-[protein] + ATP = O-phospho-L-seryl-[protein] + ADP + H(+)</text>
        <dbReference type="Rhea" id="RHEA:17989"/>
        <dbReference type="Rhea" id="RHEA-COMP:9863"/>
        <dbReference type="Rhea" id="RHEA-COMP:11604"/>
        <dbReference type="ChEBI" id="CHEBI:15378"/>
        <dbReference type="ChEBI" id="CHEBI:29999"/>
        <dbReference type="ChEBI" id="CHEBI:30616"/>
        <dbReference type="ChEBI" id="CHEBI:83421"/>
        <dbReference type="ChEBI" id="CHEBI:456216"/>
        <dbReference type="EC" id="2.7.11.1"/>
    </reaction>
</comment>
<comment type="caution">
    <text evidence="18">The sequence shown here is derived from an EMBL/GenBank/DDBJ whole genome shotgun (WGS) entry which is preliminary data.</text>
</comment>
<keyword evidence="16" id="KW-0732">Signal</keyword>
<dbReference type="GO" id="GO:0000819">
    <property type="term" value="P:sister chromatid segregation"/>
    <property type="evidence" value="ECO:0007669"/>
    <property type="project" value="UniProtKB-ARBA"/>
</dbReference>
<feature type="cross-link" description="Glycyl lysine isopeptide (Lys-Gly) (interchain with G-Cter in SUMO2)" evidence="12">
    <location>
        <position position="855"/>
    </location>
</feature>
<feature type="binding site" evidence="11">
    <location>
        <begin position="808"/>
        <end position="810"/>
    </location>
    <ligand>
        <name>ATP</name>
        <dbReference type="ChEBI" id="CHEBI:30616"/>
    </ligand>
</feature>
<evidence type="ECO:0000256" key="5">
    <source>
        <dbReference type="ARBA" id="ARBA00022741"/>
    </source>
</evidence>
<evidence type="ECO:0000256" key="12">
    <source>
        <dbReference type="PIRSR" id="PIRSR630616-3"/>
    </source>
</evidence>
<dbReference type="GO" id="GO:0044779">
    <property type="term" value="P:meiotic spindle checkpoint signaling"/>
    <property type="evidence" value="ECO:0007669"/>
    <property type="project" value="UniProtKB-ARBA"/>
</dbReference>
<accession>A0A166WP19</accession>
<evidence type="ECO:0000256" key="8">
    <source>
        <dbReference type="ARBA" id="ARBA00047899"/>
    </source>
</evidence>
<evidence type="ECO:0000259" key="17">
    <source>
        <dbReference type="PROSITE" id="PS50011"/>
    </source>
</evidence>
<dbReference type="InterPro" id="IPR030616">
    <property type="entry name" value="Aur-like"/>
</dbReference>
<dbReference type="SUPFAM" id="SSF56112">
    <property type="entry name" value="Protein kinase-like (PK-like)"/>
    <property type="match status" value="1"/>
</dbReference>
<evidence type="ECO:0000256" key="3">
    <source>
        <dbReference type="ARBA" id="ARBA00022527"/>
    </source>
</evidence>
<dbReference type="Gene3D" id="1.10.510.10">
    <property type="entry name" value="Transferase(Phosphotransferase) domain 1"/>
    <property type="match status" value="1"/>
</dbReference>
<reference evidence="18 19" key="1">
    <citation type="journal article" date="2016" name="Genome Biol. Evol.">
        <title>Divergent and convergent evolution of fungal pathogenicity.</title>
        <authorList>
            <person name="Shang Y."/>
            <person name="Xiao G."/>
            <person name="Zheng P."/>
            <person name="Cen K."/>
            <person name="Zhan S."/>
            <person name="Wang C."/>
        </authorList>
    </citation>
    <scope>NUCLEOTIDE SEQUENCE [LARGE SCALE GENOMIC DNA]</scope>
    <source>
        <strain evidence="18 19">RCEF 4871</strain>
    </source>
</reference>
<evidence type="ECO:0000256" key="6">
    <source>
        <dbReference type="ARBA" id="ARBA00022777"/>
    </source>
</evidence>
<evidence type="ECO:0000256" key="11">
    <source>
        <dbReference type="PIRSR" id="PIRSR630616-2"/>
    </source>
</evidence>
<name>A0A166WP19_METRR</name>
<proteinExistence type="inferred from homology"/>
<evidence type="ECO:0000256" key="4">
    <source>
        <dbReference type="ARBA" id="ARBA00022679"/>
    </source>
</evidence>
<gene>
    <name evidence="18" type="ORF">NOR_08181</name>
</gene>
<dbReference type="CDD" id="cd14007">
    <property type="entry name" value="STKc_Aurora"/>
    <property type="match status" value="1"/>
</dbReference>
<feature type="chain" id="PRO_5007881918" description="Aurora kinase" evidence="16">
    <location>
        <begin position="24"/>
        <end position="988"/>
    </location>
</feature>
<dbReference type="PROSITE" id="PS00108">
    <property type="entry name" value="PROTEIN_KINASE_ST"/>
    <property type="match status" value="1"/>
</dbReference>
<dbReference type="InterPro" id="IPR011009">
    <property type="entry name" value="Kinase-like_dom_sf"/>
</dbReference>
<feature type="domain" description="Protein kinase" evidence="17">
    <location>
        <begin position="730"/>
        <end position="983"/>
    </location>
</feature>
<feature type="signal peptide" evidence="16">
    <location>
        <begin position="1"/>
        <end position="23"/>
    </location>
</feature>
<feature type="binding site" evidence="11">
    <location>
        <position position="740"/>
    </location>
    <ligand>
        <name>ATP</name>
        <dbReference type="ChEBI" id="CHEBI:30616"/>
    </ligand>
</feature>
<comment type="catalytic activity">
    <reaction evidence="8 14">
        <text>L-threonyl-[protein] + ATP = O-phospho-L-threonyl-[protein] + ADP + H(+)</text>
        <dbReference type="Rhea" id="RHEA:46608"/>
        <dbReference type="Rhea" id="RHEA-COMP:11060"/>
        <dbReference type="Rhea" id="RHEA-COMP:11605"/>
        <dbReference type="ChEBI" id="CHEBI:15378"/>
        <dbReference type="ChEBI" id="CHEBI:30013"/>
        <dbReference type="ChEBI" id="CHEBI:30616"/>
        <dbReference type="ChEBI" id="CHEBI:61977"/>
        <dbReference type="ChEBI" id="CHEBI:456216"/>
        <dbReference type="EC" id="2.7.11.1"/>
    </reaction>
</comment>
<dbReference type="Pfam" id="PF00069">
    <property type="entry name" value="Pkinase"/>
    <property type="match status" value="1"/>
</dbReference>
<dbReference type="GO" id="GO:0032465">
    <property type="term" value="P:regulation of cytokinesis"/>
    <property type="evidence" value="ECO:0007669"/>
    <property type="project" value="UniProtKB-ARBA"/>
</dbReference>
<keyword evidence="5 11" id="KW-0547">Nucleotide-binding</keyword>
<dbReference type="GO" id="GO:0090266">
    <property type="term" value="P:regulation of mitotic cell cycle spindle assembly checkpoint"/>
    <property type="evidence" value="ECO:0007669"/>
    <property type="project" value="UniProtKB-ARBA"/>
</dbReference>
<dbReference type="InterPro" id="IPR008271">
    <property type="entry name" value="Ser/Thr_kinase_AS"/>
</dbReference>
<feature type="active site" description="Proton acceptor" evidence="10">
    <location>
        <position position="853"/>
    </location>
</feature>
<dbReference type="FunFam" id="3.30.200.20:FF:000042">
    <property type="entry name" value="Aurora kinase A"/>
    <property type="match status" value="1"/>
</dbReference>
<evidence type="ECO:0000256" key="1">
    <source>
        <dbReference type="ARBA" id="ARBA00012513"/>
    </source>
</evidence>
<dbReference type="STRING" id="1081105.A0A166WP19"/>
<keyword evidence="6 14" id="KW-0418">Kinase</keyword>
<dbReference type="PROSITE" id="PS00107">
    <property type="entry name" value="PROTEIN_KINASE_ATP"/>
    <property type="match status" value="1"/>
</dbReference>
<evidence type="ECO:0000313" key="19">
    <source>
        <dbReference type="Proteomes" id="UP000243498"/>
    </source>
</evidence>
<evidence type="ECO:0000256" key="16">
    <source>
        <dbReference type="SAM" id="SignalP"/>
    </source>
</evidence>
<dbReference type="PROSITE" id="PS50011">
    <property type="entry name" value="PROTEIN_KINASE_DOM"/>
    <property type="match status" value="1"/>
</dbReference>
<keyword evidence="4 14" id="KW-0808">Transferase</keyword>
<dbReference type="GO" id="GO:0051233">
    <property type="term" value="C:spindle midzone"/>
    <property type="evidence" value="ECO:0007669"/>
    <property type="project" value="UniProtKB-ARBA"/>
</dbReference>
<feature type="binding site" evidence="11 13">
    <location>
        <position position="759"/>
    </location>
    <ligand>
        <name>ATP</name>
        <dbReference type="ChEBI" id="CHEBI:30616"/>
    </ligand>
</feature>
<keyword evidence="19" id="KW-1185">Reference proteome</keyword>
<evidence type="ECO:0000256" key="14">
    <source>
        <dbReference type="RuleBase" id="RU367134"/>
    </source>
</evidence>
<dbReference type="InterPro" id="IPR000719">
    <property type="entry name" value="Prot_kinase_dom"/>
</dbReference>
<dbReference type="GO" id="GO:0000776">
    <property type="term" value="C:kinetochore"/>
    <property type="evidence" value="ECO:0007669"/>
    <property type="project" value="UniProtKB-ARBA"/>
</dbReference>
<keyword evidence="7 11" id="KW-0067">ATP-binding</keyword>
<comment type="similarity">
    <text evidence="14">Belongs to the protein kinase superfamily. Ser/Thr protein kinase family. Aurora subfamily.</text>
</comment>
<dbReference type="AlphaFoldDB" id="A0A166WP19"/>
<evidence type="ECO:0000256" key="9">
    <source>
        <dbReference type="ARBA" id="ARBA00048679"/>
    </source>
</evidence>
<organism evidence="18 19">
    <name type="scientific">Metarhizium rileyi (strain RCEF 4871)</name>
    <name type="common">Nomuraea rileyi</name>
    <dbReference type="NCBI Taxonomy" id="1649241"/>
    <lineage>
        <taxon>Eukaryota</taxon>
        <taxon>Fungi</taxon>
        <taxon>Dikarya</taxon>
        <taxon>Ascomycota</taxon>
        <taxon>Pezizomycotina</taxon>
        <taxon>Sordariomycetes</taxon>
        <taxon>Hypocreomycetidae</taxon>
        <taxon>Hypocreales</taxon>
        <taxon>Clavicipitaceae</taxon>
        <taxon>Metarhizium</taxon>
    </lineage>
</organism>
<dbReference type="GO" id="GO:1902115">
    <property type="term" value="P:regulation of organelle assembly"/>
    <property type="evidence" value="ECO:0007669"/>
    <property type="project" value="UniProtKB-ARBA"/>
</dbReference>
<dbReference type="GO" id="GO:0072479">
    <property type="term" value="P:response to mitotic cell cycle spindle assembly checkpoint signaling"/>
    <property type="evidence" value="ECO:0007669"/>
    <property type="project" value="UniProtKB-ARBA"/>
</dbReference>
<dbReference type="SMART" id="SM00220">
    <property type="entry name" value="S_TKc"/>
    <property type="match status" value="1"/>
</dbReference>
<feature type="region of interest" description="Disordered" evidence="15">
    <location>
        <begin position="679"/>
        <end position="707"/>
    </location>
</feature>
<evidence type="ECO:0000256" key="10">
    <source>
        <dbReference type="PIRSR" id="PIRSR630616-1"/>
    </source>
</evidence>
<dbReference type="Proteomes" id="UP000243498">
    <property type="component" value="Unassembled WGS sequence"/>
</dbReference>
<evidence type="ECO:0000256" key="13">
    <source>
        <dbReference type="PROSITE-ProRule" id="PRU10141"/>
    </source>
</evidence>
<evidence type="ECO:0000256" key="2">
    <source>
        <dbReference type="ARBA" id="ARBA00021157"/>
    </source>
</evidence>
<sequence length="988" mass="111631">MVFLRGLAAFALHVALFSTYAGAMPTTLSPRTHSSSPDFQVEMAQPRNVYVYIPQERWQTFLDTNVYHAIGLEEPVPVVDSRGPDGVFEAGIHNDCDEGDHVGFDTYAVDAVVVEVAAAPHIMHSRQNWNGYGIFLSQVRRFQFVRGGTSVRPDRWTINDQYNNLWDSFGPVTGMANYGSPHMQQLDATYLSHVAAAPFTRALLHFLLGPLSILSGSLQATYRTLIGWDEGQEAAPLLPLILPPPPPLESMLLQYLSATPRVRSIYNITEEDLRNRACESLIRTMALNVDRRPSSFGRRDEGQEATVEVPGACENAGAVFCREQPHDAFCKYMNEKRKEPLGLGMITFHPESPKESHQCSPQPRVPERWEWSQQSKEELCSQLYDLSLGFQLLDGSGDGTWDSIVLSFGDGLPEHIITEGPSAGFHEWQQVNLKRIFGSEKIRLDQIKKLSLLTRVTHWWIGGDEWDLLGLKLKARCVGSEIPIFMESFKDIHGAMAWNNPIKHVNVYDAIVWQGDVNPDKDWVARPLCTHVESMTLTVHLANENYAETSDDLLVETGDWQRQIAHAPLLGTAHSVDIDLERAYNSRVVPLADIQRISIKTRGGYDAAKISKVNIHANCGTLPIAIEREFNEWIYDGQRFDLALAPEDWVRTESPAPSSKWSQQNVLKVLLHGQMQNAPGTVPLRAVPSSTSPGRKEPRTDKSKVYSETDEKHVCLIQQPVVSRIHLGMFEIGKPLGKGKFGRVYLARERDHGFICALKVLHKSELREGRVERQVQREIEIQSNLRHPNILRLFGHFHDSKRIFLILEFAGQGELYKRLRKAGKFSELRAAQYVAQMANALRYLHRKHVIHRDIKPENILVGLHGEVKISDFGWSVHAPGNRRKTYCGTLDYLPPEMVTTVTADQSYDDKVDLWALGVLTYEFLVGEAPFEDTPAMTYRRIARADMKIPSFVSAEAANLIKSLLVVNPEKRLSLEQIQQHPWVVKHCR</sequence>
<dbReference type="GO" id="GO:0045143">
    <property type="term" value="P:homologous chromosome segregation"/>
    <property type="evidence" value="ECO:0007669"/>
    <property type="project" value="UniProtKB-ARBA"/>
</dbReference>
<evidence type="ECO:0000256" key="7">
    <source>
        <dbReference type="ARBA" id="ARBA00022840"/>
    </source>
</evidence>
<evidence type="ECO:0000313" key="18">
    <source>
        <dbReference type="EMBL" id="OAA34941.1"/>
    </source>
</evidence>
<feature type="binding site" evidence="11">
    <location>
        <begin position="857"/>
        <end position="858"/>
    </location>
    <ligand>
        <name>ATP</name>
        <dbReference type="ChEBI" id="CHEBI:30616"/>
    </ligand>
</feature>
<dbReference type="InterPro" id="IPR017441">
    <property type="entry name" value="Protein_kinase_ATP_BS"/>
</dbReference>
<dbReference type="GO" id="GO:0008608">
    <property type="term" value="P:attachment of spindle microtubules to kinetochore"/>
    <property type="evidence" value="ECO:0007669"/>
    <property type="project" value="UniProtKB-ARBA"/>
</dbReference>
<keyword evidence="3 14" id="KW-0723">Serine/threonine-protein kinase</keyword>